<comment type="caution">
    <text evidence="1">The sequence shown here is derived from an EMBL/GenBank/DDBJ whole genome shotgun (WGS) entry which is preliminary data.</text>
</comment>
<dbReference type="RefSeq" id="WP_247415272.1">
    <property type="nucleotide sequence ID" value="NZ_JALLGW010000001.1"/>
</dbReference>
<dbReference type="InterPro" id="IPR009409">
    <property type="entry name" value="DUF1059"/>
</dbReference>
<dbReference type="AlphaFoldDB" id="A0ABD5RNT3"/>
<proteinExistence type="predicted"/>
<dbReference type="Pfam" id="PF06348">
    <property type="entry name" value="DUF1059"/>
    <property type="match status" value="1"/>
</dbReference>
<protein>
    <submittedName>
        <fullName evidence="1">DUF1059 domain-containing protein</fullName>
    </submittedName>
</protein>
<dbReference type="EMBL" id="JBHSQH010000001">
    <property type="protein sequence ID" value="MFC5972185.1"/>
    <property type="molecule type" value="Genomic_DNA"/>
</dbReference>
<organism evidence="1 2">
    <name type="scientific">Halomarina salina</name>
    <dbReference type="NCBI Taxonomy" id="1872699"/>
    <lineage>
        <taxon>Archaea</taxon>
        <taxon>Methanobacteriati</taxon>
        <taxon>Methanobacteriota</taxon>
        <taxon>Stenosarchaea group</taxon>
        <taxon>Halobacteria</taxon>
        <taxon>Halobacteriales</taxon>
        <taxon>Natronomonadaceae</taxon>
        <taxon>Halomarina</taxon>
    </lineage>
</organism>
<dbReference type="Proteomes" id="UP001596099">
    <property type="component" value="Unassembled WGS sequence"/>
</dbReference>
<sequence>MPHEFECFQDGCNFGVRADSEDEVVHLVKEHAEYVHDLDIDRGAIVSEIETT</sequence>
<evidence type="ECO:0000313" key="2">
    <source>
        <dbReference type="Proteomes" id="UP001596099"/>
    </source>
</evidence>
<gene>
    <name evidence="1" type="ORF">ACFPYI_12665</name>
</gene>
<evidence type="ECO:0000313" key="1">
    <source>
        <dbReference type="EMBL" id="MFC5972185.1"/>
    </source>
</evidence>
<name>A0ABD5RNT3_9EURY</name>
<keyword evidence="2" id="KW-1185">Reference proteome</keyword>
<reference evidence="1 2" key="1">
    <citation type="journal article" date="2019" name="Int. J. Syst. Evol. Microbiol.">
        <title>The Global Catalogue of Microorganisms (GCM) 10K type strain sequencing project: providing services to taxonomists for standard genome sequencing and annotation.</title>
        <authorList>
            <consortium name="The Broad Institute Genomics Platform"/>
            <consortium name="The Broad Institute Genome Sequencing Center for Infectious Disease"/>
            <person name="Wu L."/>
            <person name="Ma J."/>
        </authorList>
    </citation>
    <scope>NUCLEOTIDE SEQUENCE [LARGE SCALE GENOMIC DNA]</scope>
    <source>
        <strain evidence="1 2">CGMCC 1.12543</strain>
    </source>
</reference>
<accession>A0ABD5RNT3</accession>